<dbReference type="SUPFAM" id="SSF56574">
    <property type="entry name" value="Serpins"/>
    <property type="match status" value="1"/>
</dbReference>
<dbReference type="InParanoid" id="A0A6P7GB50"/>
<dbReference type="InterPro" id="IPR000215">
    <property type="entry name" value="Serpin_fam"/>
</dbReference>
<dbReference type="InterPro" id="IPR023795">
    <property type="entry name" value="Serpin_CS"/>
</dbReference>
<dbReference type="OrthoDB" id="671595at2759"/>
<dbReference type="EnsemblMetazoa" id="XM_028285844.2">
    <property type="protein sequence ID" value="XP_028141645.1"/>
    <property type="gene ID" value="LOC114335594"/>
</dbReference>
<dbReference type="GeneID" id="114335594"/>
<evidence type="ECO:0000256" key="2">
    <source>
        <dbReference type="ARBA" id="ARBA00022900"/>
    </source>
</evidence>
<feature type="signal peptide" evidence="4">
    <location>
        <begin position="1"/>
        <end position="20"/>
    </location>
</feature>
<dbReference type="Gene3D" id="3.30.497.10">
    <property type="entry name" value="Antithrombin, subunit I, domain 2"/>
    <property type="match status" value="1"/>
</dbReference>
<dbReference type="KEGG" id="dvv:114335594"/>
<gene>
    <name evidence="8" type="primary">LOC114335594</name>
</gene>
<name>A0A6P7GB50_DIAVI</name>
<feature type="chain" id="PRO_5028432133" evidence="4">
    <location>
        <begin position="21"/>
        <end position="419"/>
    </location>
</feature>
<evidence type="ECO:0000256" key="4">
    <source>
        <dbReference type="SAM" id="SignalP"/>
    </source>
</evidence>
<protein>
    <submittedName>
        <fullName evidence="8">Serine protease inhibitor 88Ea-like isoform X1</fullName>
    </submittedName>
</protein>
<keyword evidence="4" id="KW-0732">Signal</keyword>
<organism evidence="8">
    <name type="scientific">Diabrotica virgifera virgifera</name>
    <name type="common">western corn rootworm</name>
    <dbReference type="NCBI Taxonomy" id="50390"/>
    <lineage>
        <taxon>Eukaryota</taxon>
        <taxon>Metazoa</taxon>
        <taxon>Ecdysozoa</taxon>
        <taxon>Arthropoda</taxon>
        <taxon>Hexapoda</taxon>
        <taxon>Insecta</taxon>
        <taxon>Pterygota</taxon>
        <taxon>Neoptera</taxon>
        <taxon>Endopterygota</taxon>
        <taxon>Coleoptera</taxon>
        <taxon>Polyphaga</taxon>
        <taxon>Cucujiformia</taxon>
        <taxon>Chrysomeloidea</taxon>
        <taxon>Chrysomelidae</taxon>
        <taxon>Galerucinae</taxon>
        <taxon>Diabroticina</taxon>
        <taxon>Diabroticites</taxon>
        <taxon>Diabrotica</taxon>
    </lineage>
</organism>
<comment type="similarity">
    <text evidence="3">Belongs to the serpin family.</text>
</comment>
<reference evidence="6" key="2">
    <citation type="submission" date="2025-05" db="UniProtKB">
        <authorList>
            <consortium name="EnsemblMetazoa"/>
        </authorList>
    </citation>
    <scope>IDENTIFICATION</scope>
</reference>
<dbReference type="InterPro" id="IPR036186">
    <property type="entry name" value="Serpin_sf"/>
</dbReference>
<accession>A0A6P7GB50</accession>
<dbReference type="SMART" id="SM00093">
    <property type="entry name" value="SERPIN"/>
    <property type="match status" value="1"/>
</dbReference>
<evidence type="ECO:0000256" key="3">
    <source>
        <dbReference type="RuleBase" id="RU000411"/>
    </source>
</evidence>
<evidence type="ECO:0000313" key="6">
    <source>
        <dbReference type="EnsemblMetazoa" id="XP_028141645.1"/>
    </source>
</evidence>
<dbReference type="GO" id="GO:0004867">
    <property type="term" value="F:serine-type endopeptidase inhibitor activity"/>
    <property type="evidence" value="ECO:0007669"/>
    <property type="project" value="UniProtKB-KW"/>
</dbReference>
<dbReference type="InterPro" id="IPR023796">
    <property type="entry name" value="Serpin_dom"/>
</dbReference>
<evidence type="ECO:0000259" key="5">
    <source>
        <dbReference type="SMART" id="SM00093"/>
    </source>
</evidence>
<dbReference type="FunCoup" id="A0A6P7GB50">
    <property type="interactions" value="77"/>
</dbReference>
<feature type="domain" description="Serpin" evidence="5">
    <location>
        <begin position="48"/>
        <end position="414"/>
    </location>
</feature>
<reference evidence="8" key="1">
    <citation type="submission" date="2025-04" db="UniProtKB">
        <authorList>
            <consortium name="RefSeq"/>
        </authorList>
    </citation>
    <scope>IDENTIFICATION</scope>
    <source>
        <tissue evidence="8">Whole insect</tissue>
    </source>
</reference>
<dbReference type="PANTHER" id="PTHR11461">
    <property type="entry name" value="SERINE PROTEASE INHIBITOR, SERPIN"/>
    <property type="match status" value="1"/>
</dbReference>
<dbReference type="AlphaFoldDB" id="A0A6P7GB50"/>
<evidence type="ECO:0000313" key="7">
    <source>
        <dbReference type="Proteomes" id="UP001652700"/>
    </source>
</evidence>
<dbReference type="Pfam" id="PF00079">
    <property type="entry name" value="Serpin"/>
    <property type="match status" value="1"/>
</dbReference>
<keyword evidence="1 8" id="KW-0646">Protease inhibitor</keyword>
<dbReference type="Proteomes" id="UP001652700">
    <property type="component" value="Unplaced"/>
</dbReference>
<dbReference type="RefSeq" id="XP_028141645.1">
    <property type="nucleotide sequence ID" value="XM_028285844.1"/>
</dbReference>
<dbReference type="PROSITE" id="PS00284">
    <property type="entry name" value="SERPIN"/>
    <property type="match status" value="1"/>
</dbReference>
<sequence length="419" mass="47300">MKITLVIALLVAALFKESLQQCFPPFTGNQPSQKAAPDLYSGQQDFSLALLNAVNKVIPNENLFFSPYSTYHALLMAYFLSGRQTESYLKKVLRLNQAQEKADIYAAYKVDKFVTQLLAKSAPYEFTSANKIYVENEVPVRECVLNDFPSELEMKDFKSSPEAARQQINHWVENVTHNMIKDLIPPGTIDSSTNLVLVNAAYFKGLWENKFPPEYTKQEVFYVSPTKQIMVDMMHVEGTFKHDVSESLGAHILEMPYKGDNISMYILLPPFSNTENSIEATLKKLTLANFKNIVENDSLVSKTVQLAFPKFSLETTLEMTPILDLLGLGDLFTEKADFSSLSPEKVYLGGGIHKARIDVHENGTQAAAATALFGFRIFSEENLIVKFACNHPFLYIIYNKNSKTIMFIGIFRSPPQEIY</sequence>
<dbReference type="GO" id="GO:0005615">
    <property type="term" value="C:extracellular space"/>
    <property type="evidence" value="ECO:0007669"/>
    <property type="project" value="InterPro"/>
</dbReference>
<dbReference type="PANTHER" id="PTHR11461:SF278">
    <property type="entry name" value="SERINE PROTEASE INHIBITOR 88EA"/>
    <property type="match status" value="1"/>
</dbReference>
<dbReference type="InterPro" id="IPR042178">
    <property type="entry name" value="Serpin_sf_1"/>
</dbReference>
<keyword evidence="7" id="KW-1185">Reference proteome</keyword>
<keyword evidence="2 8" id="KW-0722">Serine protease inhibitor</keyword>
<dbReference type="CDD" id="cd19594">
    <property type="entry name" value="serpin_crustaceans_chelicerates_insects"/>
    <property type="match status" value="1"/>
</dbReference>
<dbReference type="Gene3D" id="2.30.39.10">
    <property type="entry name" value="Alpha-1-antitrypsin, domain 1"/>
    <property type="match status" value="2"/>
</dbReference>
<dbReference type="InterPro" id="IPR042185">
    <property type="entry name" value="Serpin_sf_2"/>
</dbReference>
<evidence type="ECO:0000313" key="8">
    <source>
        <dbReference type="RefSeq" id="XP_028141645.1"/>
    </source>
</evidence>
<proteinExistence type="inferred from homology"/>
<evidence type="ECO:0000256" key="1">
    <source>
        <dbReference type="ARBA" id="ARBA00022690"/>
    </source>
</evidence>